<sequence>MDGWQEAFRGGLSGCEQSSQRLGLGRTASSSTLRSGRSYSLLIVRPAPPAHQPPLTYRTIRKRSQVSATVDRWTDVCGLRQGDVVLTTDARVSGTRTCPVRRIGGLETAGWPGGDTDKAADRLPD</sequence>
<dbReference type="AlphaFoldDB" id="A0A3S5AJ12"/>
<reference evidence="2" key="1">
    <citation type="submission" date="2018-11" db="EMBL/GenBank/DDBJ databases">
        <authorList>
            <consortium name="Pathogen Informatics"/>
        </authorList>
    </citation>
    <scope>NUCLEOTIDE SEQUENCE</scope>
</reference>
<accession>A0A3S5AJ12</accession>
<evidence type="ECO:0000256" key="1">
    <source>
        <dbReference type="SAM" id="MobiDB-lite"/>
    </source>
</evidence>
<feature type="compositionally biased region" description="Basic and acidic residues" evidence="1">
    <location>
        <begin position="115"/>
        <end position="125"/>
    </location>
</feature>
<gene>
    <name evidence="2" type="ORF">PXEA_LOCUS23991</name>
</gene>
<evidence type="ECO:0000313" key="2">
    <source>
        <dbReference type="EMBL" id="VEL30551.1"/>
    </source>
</evidence>
<feature type="region of interest" description="Disordered" evidence="1">
    <location>
        <begin position="104"/>
        <end position="125"/>
    </location>
</feature>
<protein>
    <submittedName>
        <fullName evidence="2">Uncharacterized protein</fullName>
    </submittedName>
</protein>
<feature type="compositionally biased region" description="Low complexity" evidence="1">
    <location>
        <begin position="24"/>
        <end position="35"/>
    </location>
</feature>
<keyword evidence="3" id="KW-1185">Reference proteome</keyword>
<dbReference type="Proteomes" id="UP000784294">
    <property type="component" value="Unassembled WGS sequence"/>
</dbReference>
<name>A0A3S5AJ12_9PLAT</name>
<feature type="region of interest" description="Disordered" evidence="1">
    <location>
        <begin position="15"/>
        <end position="35"/>
    </location>
</feature>
<evidence type="ECO:0000313" key="3">
    <source>
        <dbReference type="Proteomes" id="UP000784294"/>
    </source>
</evidence>
<proteinExistence type="predicted"/>
<dbReference type="EMBL" id="CAAALY010113177">
    <property type="protein sequence ID" value="VEL30551.1"/>
    <property type="molecule type" value="Genomic_DNA"/>
</dbReference>
<organism evidence="2 3">
    <name type="scientific">Protopolystoma xenopodis</name>
    <dbReference type="NCBI Taxonomy" id="117903"/>
    <lineage>
        <taxon>Eukaryota</taxon>
        <taxon>Metazoa</taxon>
        <taxon>Spiralia</taxon>
        <taxon>Lophotrochozoa</taxon>
        <taxon>Platyhelminthes</taxon>
        <taxon>Monogenea</taxon>
        <taxon>Polyopisthocotylea</taxon>
        <taxon>Polystomatidea</taxon>
        <taxon>Polystomatidae</taxon>
        <taxon>Protopolystoma</taxon>
    </lineage>
</organism>
<comment type="caution">
    <text evidence="2">The sequence shown here is derived from an EMBL/GenBank/DDBJ whole genome shotgun (WGS) entry which is preliminary data.</text>
</comment>